<dbReference type="EMBL" id="JAANIU010014198">
    <property type="protein sequence ID" value="KAG1529734.1"/>
    <property type="molecule type" value="Genomic_DNA"/>
</dbReference>
<organism evidence="3 4">
    <name type="scientific">Rhizopus delemar</name>
    <dbReference type="NCBI Taxonomy" id="936053"/>
    <lineage>
        <taxon>Eukaryota</taxon>
        <taxon>Fungi</taxon>
        <taxon>Fungi incertae sedis</taxon>
        <taxon>Mucoromycota</taxon>
        <taxon>Mucoromycotina</taxon>
        <taxon>Mucoromycetes</taxon>
        <taxon>Mucorales</taxon>
        <taxon>Mucorineae</taxon>
        <taxon>Rhizopodaceae</taxon>
        <taxon>Rhizopus</taxon>
    </lineage>
</organism>
<dbReference type="Proteomes" id="UP000740926">
    <property type="component" value="Unassembled WGS sequence"/>
</dbReference>
<keyword evidence="4" id="KW-1185">Reference proteome</keyword>
<feature type="signal peptide" evidence="2">
    <location>
        <begin position="1"/>
        <end position="34"/>
    </location>
</feature>
<proteinExistence type="predicted"/>
<evidence type="ECO:0000313" key="3">
    <source>
        <dbReference type="EMBL" id="KAG1529734.1"/>
    </source>
</evidence>
<sequence>MAHRGQELALGQHRGLGGLLGLQQLLLQLALAFGAGPTQGCARAAAGQTAAARWRPRRGQPAARPTAARQSTALWKSKFRSLPADCTMLPWM</sequence>
<name>A0A9P6XPF8_9FUNG</name>
<protein>
    <submittedName>
        <fullName evidence="3">Uncharacterized protein</fullName>
    </submittedName>
</protein>
<accession>A0A9P6XPF8</accession>
<comment type="caution">
    <text evidence="3">The sequence shown here is derived from an EMBL/GenBank/DDBJ whole genome shotgun (WGS) entry which is preliminary data.</text>
</comment>
<feature type="chain" id="PRO_5040191123" evidence="2">
    <location>
        <begin position="35"/>
        <end position="92"/>
    </location>
</feature>
<dbReference type="AlphaFoldDB" id="A0A9P6XPF8"/>
<gene>
    <name evidence="3" type="ORF">G6F50_017796</name>
</gene>
<keyword evidence="2" id="KW-0732">Signal</keyword>
<evidence type="ECO:0000313" key="4">
    <source>
        <dbReference type="Proteomes" id="UP000740926"/>
    </source>
</evidence>
<feature type="region of interest" description="Disordered" evidence="1">
    <location>
        <begin position="51"/>
        <end position="71"/>
    </location>
</feature>
<reference evidence="3 4" key="1">
    <citation type="journal article" date="2020" name="Microb. Genom.">
        <title>Genetic diversity of clinical and environmental Mucorales isolates obtained from an investigation of mucormycosis cases among solid organ transplant recipients.</title>
        <authorList>
            <person name="Nguyen M.H."/>
            <person name="Kaul D."/>
            <person name="Muto C."/>
            <person name="Cheng S.J."/>
            <person name="Richter R.A."/>
            <person name="Bruno V.M."/>
            <person name="Liu G."/>
            <person name="Beyhan S."/>
            <person name="Sundermann A.J."/>
            <person name="Mounaud S."/>
            <person name="Pasculle A.W."/>
            <person name="Nierman W.C."/>
            <person name="Driscoll E."/>
            <person name="Cumbie R."/>
            <person name="Clancy C.J."/>
            <person name="Dupont C.L."/>
        </authorList>
    </citation>
    <scope>NUCLEOTIDE SEQUENCE [LARGE SCALE GENOMIC DNA]</scope>
    <source>
        <strain evidence="3 4">GL24</strain>
    </source>
</reference>
<evidence type="ECO:0000256" key="1">
    <source>
        <dbReference type="SAM" id="MobiDB-lite"/>
    </source>
</evidence>
<evidence type="ECO:0000256" key="2">
    <source>
        <dbReference type="SAM" id="SignalP"/>
    </source>
</evidence>